<dbReference type="PANTHER" id="PTHR24121">
    <property type="entry name" value="NO MECHANORECEPTOR POTENTIAL C, ISOFORM D-RELATED"/>
    <property type="match status" value="1"/>
</dbReference>
<accession>A0A6A6MWT9</accession>
<dbReference type="PROSITE" id="PS50297">
    <property type="entry name" value="ANK_REP_REGION"/>
    <property type="match status" value="1"/>
</dbReference>
<name>A0A6A6MWT9_HEVBR</name>
<dbReference type="Proteomes" id="UP000467840">
    <property type="component" value="Chromosome 6"/>
</dbReference>
<dbReference type="SMART" id="SM00248">
    <property type="entry name" value="ANK"/>
    <property type="match status" value="3"/>
</dbReference>
<dbReference type="PROSITE" id="PS50088">
    <property type="entry name" value="ANK_REPEAT"/>
    <property type="match status" value="1"/>
</dbReference>
<sequence>METCTYIVAELLKAAEAGTFEPFIYYPESLDSLLSPNKNTILHIYLSTLSERSTDFIKEVLSICPPLLWKVNVHGDTPLHIAARYGHADAAEELIEQAKALDLESGEGPRESEMAAVRKMLRMTNKNKETALHEAARNERSLGVVEAIMKCLAYGGPNGKTALHEATVLDFEDDDFTNKTVPDFEDDDLTIKGLREQLWQKSSSGIKNDKDDAQSQIGPKEQLWKKFKSSLCIKNNKDDAQSQIGSKEQLWKKFKSLLCIKNDKDDAQSQIVAGSLHKMS</sequence>
<feature type="repeat" description="ANK" evidence="1">
    <location>
        <begin position="74"/>
        <end position="106"/>
    </location>
</feature>
<evidence type="ECO:0000313" key="3">
    <source>
        <dbReference type="Proteomes" id="UP000467840"/>
    </source>
</evidence>
<proteinExistence type="predicted"/>
<evidence type="ECO:0000256" key="1">
    <source>
        <dbReference type="PROSITE-ProRule" id="PRU00023"/>
    </source>
</evidence>
<protein>
    <submittedName>
        <fullName evidence="2">Uncharacterized protein</fullName>
    </submittedName>
</protein>
<dbReference type="EMBL" id="JAAGAX010000004">
    <property type="protein sequence ID" value="KAF2317604.1"/>
    <property type="molecule type" value="Genomic_DNA"/>
</dbReference>
<evidence type="ECO:0000313" key="2">
    <source>
        <dbReference type="EMBL" id="KAF2317604.1"/>
    </source>
</evidence>
<comment type="caution">
    <text evidence="2">The sequence shown here is derived from an EMBL/GenBank/DDBJ whole genome shotgun (WGS) entry which is preliminary data.</text>
</comment>
<keyword evidence="1" id="KW-0040">ANK repeat</keyword>
<dbReference type="InterPro" id="IPR036770">
    <property type="entry name" value="Ankyrin_rpt-contain_sf"/>
</dbReference>
<keyword evidence="3" id="KW-1185">Reference proteome</keyword>
<dbReference type="AlphaFoldDB" id="A0A6A6MWT9"/>
<reference evidence="2 3" key="1">
    <citation type="journal article" date="2020" name="Mol. Plant">
        <title>The Chromosome-Based Rubber Tree Genome Provides New Insights into Spurge Genome Evolution and Rubber Biosynthesis.</title>
        <authorList>
            <person name="Liu J."/>
            <person name="Shi C."/>
            <person name="Shi C.C."/>
            <person name="Li W."/>
            <person name="Zhang Q.J."/>
            <person name="Zhang Y."/>
            <person name="Li K."/>
            <person name="Lu H.F."/>
            <person name="Shi C."/>
            <person name="Zhu S.T."/>
            <person name="Xiao Z.Y."/>
            <person name="Nan H."/>
            <person name="Yue Y."/>
            <person name="Zhu X.G."/>
            <person name="Wu Y."/>
            <person name="Hong X.N."/>
            <person name="Fan G.Y."/>
            <person name="Tong Y."/>
            <person name="Zhang D."/>
            <person name="Mao C.L."/>
            <person name="Liu Y.L."/>
            <person name="Hao S.J."/>
            <person name="Liu W.Q."/>
            <person name="Lv M.Q."/>
            <person name="Zhang H.B."/>
            <person name="Liu Y."/>
            <person name="Hu-Tang G.R."/>
            <person name="Wang J.P."/>
            <person name="Wang J.H."/>
            <person name="Sun Y.H."/>
            <person name="Ni S.B."/>
            <person name="Chen W.B."/>
            <person name="Zhang X.C."/>
            <person name="Jiao Y.N."/>
            <person name="Eichler E.E."/>
            <person name="Li G.H."/>
            <person name="Liu X."/>
            <person name="Gao L.Z."/>
        </authorList>
    </citation>
    <scope>NUCLEOTIDE SEQUENCE [LARGE SCALE GENOMIC DNA]</scope>
    <source>
        <strain evidence="3">cv. GT1</strain>
        <tissue evidence="2">Leaf</tissue>
    </source>
</reference>
<dbReference type="SUPFAM" id="SSF48403">
    <property type="entry name" value="Ankyrin repeat"/>
    <property type="match status" value="1"/>
</dbReference>
<dbReference type="Pfam" id="PF12796">
    <property type="entry name" value="Ank_2"/>
    <property type="match status" value="1"/>
</dbReference>
<organism evidence="2 3">
    <name type="scientific">Hevea brasiliensis</name>
    <name type="common">Para rubber tree</name>
    <name type="synonym">Siphonia brasiliensis</name>
    <dbReference type="NCBI Taxonomy" id="3981"/>
    <lineage>
        <taxon>Eukaryota</taxon>
        <taxon>Viridiplantae</taxon>
        <taxon>Streptophyta</taxon>
        <taxon>Embryophyta</taxon>
        <taxon>Tracheophyta</taxon>
        <taxon>Spermatophyta</taxon>
        <taxon>Magnoliopsida</taxon>
        <taxon>eudicotyledons</taxon>
        <taxon>Gunneridae</taxon>
        <taxon>Pentapetalae</taxon>
        <taxon>rosids</taxon>
        <taxon>fabids</taxon>
        <taxon>Malpighiales</taxon>
        <taxon>Euphorbiaceae</taxon>
        <taxon>Crotonoideae</taxon>
        <taxon>Micrandreae</taxon>
        <taxon>Hevea</taxon>
    </lineage>
</organism>
<dbReference type="Gene3D" id="1.25.40.20">
    <property type="entry name" value="Ankyrin repeat-containing domain"/>
    <property type="match status" value="1"/>
</dbReference>
<gene>
    <name evidence="2" type="ORF">GH714_025308</name>
</gene>
<dbReference type="InterPro" id="IPR002110">
    <property type="entry name" value="Ankyrin_rpt"/>
</dbReference>
<dbReference type="PANTHER" id="PTHR24121:SF22">
    <property type="entry name" value="PROTEIN ACCELERATED CELL DEATH 6-LIKE"/>
    <property type="match status" value="1"/>
</dbReference>